<keyword evidence="4 7" id="KW-0472">Membrane</keyword>
<dbReference type="PANTHER" id="PTHR33048">
    <property type="entry name" value="PTH11-LIKE INTEGRAL MEMBRANE PROTEIN (AFU_ORTHOLOGUE AFUA_5G11245)"/>
    <property type="match status" value="1"/>
</dbReference>
<dbReference type="AlphaFoldDB" id="A0A510NV60"/>
<evidence type="ECO:0000256" key="7">
    <source>
        <dbReference type="SAM" id="Phobius"/>
    </source>
</evidence>
<feature type="compositionally biased region" description="Polar residues" evidence="6">
    <location>
        <begin position="328"/>
        <end position="343"/>
    </location>
</feature>
<keyword evidence="10" id="KW-1185">Reference proteome</keyword>
<name>A0A510NV60_TALPI</name>
<feature type="transmembrane region" description="Helical" evidence="7">
    <location>
        <begin position="173"/>
        <end position="195"/>
    </location>
</feature>
<feature type="transmembrane region" description="Helical" evidence="7">
    <location>
        <begin position="130"/>
        <end position="153"/>
    </location>
</feature>
<feature type="domain" description="Rhodopsin" evidence="8">
    <location>
        <begin position="35"/>
        <end position="271"/>
    </location>
</feature>
<dbReference type="EMBL" id="DF933814">
    <property type="protein sequence ID" value="GAM36130.1"/>
    <property type="molecule type" value="Genomic_DNA"/>
</dbReference>
<evidence type="ECO:0000256" key="2">
    <source>
        <dbReference type="ARBA" id="ARBA00022692"/>
    </source>
</evidence>
<evidence type="ECO:0000313" key="10">
    <source>
        <dbReference type="Proteomes" id="UP000053095"/>
    </source>
</evidence>
<evidence type="ECO:0000256" key="1">
    <source>
        <dbReference type="ARBA" id="ARBA00004141"/>
    </source>
</evidence>
<accession>A0A510NV60</accession>
<evidence type="ECO:0000259" key="8">
    <source>
        <dbReference type="Pfam" id="PF20684"/>
    </source>
</evidence>
<dbReference type="InterPro" id="IPR049326">
    <property type="entry name" value="Rhodopsin_dom_fungi"/>
</dbReference>
<comment type="similarity">
    <text evidence="5">Belongs to the SAT4 family.</text>
</comment>
<feature type="transmembrane region" description="Helical" evidence="7">
    <location>
        <begin position="207"/>
        <end position="229"/>
    </location>
</feature>
<evidence type="ECO:0000256" key="4">
    <source>
        <dbReference type="ARBA" id="ARBA00023136"/>
    </source>
</evidence>
<feature type="region of interest" description="Disordered" evidence="6">
    <location>
        <begin position="323"/>
        <end position="362"/>
    </location>
</feature>
<feature type="transmembrane region" description="Helical" evidence="7">
    <location>
        <begin position="51"/>
        <end position="74"/>
    </location>
</feature>
<feature type="transmembrane region" description="Helical" evidence="7">
    <location>
        <begin position="20"/>
        <end position="39"/>
    </location>
</feature>
<evidence type="ECO:0000256" key="5">
    <source>
        <dbReference type="ARBA" id="ARBA00038359"/>
    </source>
</evidence>
<evidence type="ECO:0000256" key="6">
    <source>
        <dbReference type="SAM" id="MobiDB-lite"/>
    </source>
</evidence>
<dbReference type="InterPro" id="IPR052337">
    <property type="entry name" value="SAT4-like"/>
</dbReference>
<evidence type="ECO:0000313" key="9">
    <source>
        <dbReference type="EMBL" id="GAM36130.1"/>
    </source>
</evidence>
<dbReference type="PANTHER" id="PTHR33048:SF132">
    <property type="entry name" value="MEMBRANE PROTEIN, PUTATIVE (AFU_ORTHOLOGUE AFUA_6G07820)-RELATED"/>
    <property type="match status" value="1"/>
</dbReference>
<dbReference type="Proteomes" id="UP000053095">
    <property type="component" value="Unassembled WGS sequence"/>
</dbReference>
<reference evidence="10" key="1">
    <citation type="journal article" date="2015" name="Genome Announc.">
        <title>Draft genome sequence of Talaromyces cellulolyticus strain Y-94, a source of lignocellulosic biomass-degrading enzymes.</title>
        <authorList>
            <person name="Fujii T."/>
            <person name="Koike H."/>
            <person name="Sawayama S."/>
            <person name="Yano S."/>
            <person name="Inoue H."/>
        </authorList>
    </citation>
    <scope>NUCLEOTIDE SEQUENCE [LARGE SCALE GENOMIC DNA]</scope>
    <source>
        <strain evidence="10">Y-94</strain>
    </source>
</reference>
<evidence type="ECO:0000256" key="3">
    <source>
        <dbReference type="ARBA" id="ARBA00022989"/>
    </source>
</evidence>
<comment type="subcellular location">
    <subcellularLocation>
        <location evidence="1">Membrane</location>
        <topology evidence="1">Multi-pass membrane protein</topology>
    </subcellularLocation>
</comment>
<gene>
    <name evidence="9" type="ORF">TCE0_018r04979</name>
</gene>
<sequence>MSTSEPHVFPLGHEAKHALTATVALMTVAISLLFARFYTRRHLIDAVQASDYMALLASMFAVTFVGIFIAAVIYGVGMHESDIDPLDHIQQKKLYWLSTPFYNASMLTAKASIIIQYFHVFPTKRMRTVCWIMAIVIAIYGTWVILSGFLNCIPVARFWDPNVPGHCLAYRPLWYSNAALNILTDVVILIMPIPALMPLDFPLRQKVGCCCVFALGGFVCITSICRLYSLTITFNSHDRSYDNLAVLMWSAIECNTGVICACLPTLRPALARLWPALASIFVPGHRRGRTSSDDITSFYGRRDESSAAPIVHEILYAPRELQSHRESVATTKPGSSAGSSSMQQPPPNVRMIPTPGNGFAQDLARKGSFFEQQQQRPNSLV</sequence>
<dbReference type="Pfam" id="PF20684">
    <property type="entry name" value="Fung_rhodopsin"/>
    <property type="match status" value="1"/>
</dbReference>
<organism evidence="9 10">
    <name type="scientific">Talaromyces pinophilus</name>
    <name type="common">Penicillium pinophilum</name>
    <dbReference type="NCBI Taxonomy" id="128442"/>
    <lineage>
        <taxon>Eukaryota</taxon>
        <taxon>Fungi</taxon>
        <taxon>Dikarya</taxon>
        <taxon>Ascomycota</taxon>
        <taxon>Pezizomycotina</taxon>
        <taxon>Eurotiomycetes</taxon>
        <taxon>Eurotiomycetidae</taxon>
        <taxon>Eurotiales</taxon>
        <taxon>Trichocomaceae</taxon>
        <taxon>Talaromyces</taxon>
        <taxon>Talaromyces sect. Talaromyces</taxon>
    </lineage>
</organism>
<protein>
    <submittedName>
        <fullName evidence="9">Integral membrane protein</fullName>
    </submittedName>
</protein>
<keyword evidence="2 7" id="KW-0812">Transmembrane</keyword>
<keyword evidence="3 7" id="KW-1133">Transmembrane helix</keyword>
<dbReference type="GO" id="GO:0016020">
    <property type="term" value="C:membrane"/>
    <property type="evidence" value="ECO:0007669"/>
    <property type="project" value="UniProtKB-SubCell"/>
</dbReference>
<feature type="transmembrane region" description="Helical" evidence="7">
    <location>
        <begin position="94"/>
        <end position="118"/>
    </location>
</feature>
<proteinExistence type="inferred from homology"/>